<dbReference type="SUPFAM" id="SSF53067">
    <property type="entry name" value="Actin-like ATPase domain"/>
    <property type="match status" value="1"/>
</dbReference>
<dbReference type="OrthoDB" id="9778513at2"/>
<evidence type="ECO:0000313" key="7">
    <source>
        <dbReference type="Proteomes" id="UP000306409"/>
    </source>
</evidence>
<evidence type="ECO:0000313" key="6">
    <source>
        <dbReference type="EMBL" id="QNU65925.1"/>
    </source>
</evidence>
<evidence type="ECO:0000256" key="4">
    <source>
        <dbReference type="ARBA" id="ARBA00023014"/>
    </source>
</evidence>
<proteinExistence type="predicted"/>
<dbReference type="GO" id="GO:0046872">
    <property type="term" value="F:metal ion binding"/>
    <property type="evidence" value="ECO:0007669"/>
    <property type="project" value="UniProtKB-KW"/>
</dbReference>
<keyword evidence="2" id="KW-0479">Metal-binding</keyword>
<keyword evidence="7" id="KW-1185">Reference proteome</keyword>
<evidence type="ECO:0000256" key="2">
    <source>
        <dbReference type="ARBA" id="ARBA00022723"/>
    </source>
</evidence>
<dbReference type="Proteomes" id="UP000306409">
    <property type="component" value="Chromosome"/>
</dbReference>
<accession>A0A4U7JCU3</accession>
<sequence>MGKVNCYMGIDVGSVSTNITLIDEQENVIEKLYLRTEGQPIESIRAGLKDIYKRMGMYVSICGVGTTGSGRQLAAAIIGADVVKNEITAHAIASQKVIPDVRTIIEIGGQDSKIILLKNKIVYDFAMNTVCAAGTGSFLDRQASRIGISIEDFGHYALKSQIPVRIAGRCAVFAESDMIHKQQMGYLREDIIRGLCDALVRNYLANLANGKKLEAPIVFQGGVAANIGIVKAFEKALGLEIIIPKHFDVMGAYGVALLAKEQMQYRAGKSKFNGFDKLNGDYTAVSRECSGCSNCCEIVQISLNNSPVVCWGDKCGKWSGQQGDNISKSEEFTI</sequence>
<dbReference type="NCBIfam" id="TIGR00241">
    <property type="entry name" value="CoA_E_activ"/>
    <property type="match status" value="1"/>
</dbReference>
<dbReference type="KEGG" id="rher:EHE19_013645"/>
<dbReference type="PANTHER" id="PTHR32329:SF7">
    <property type="entry name" value="ACTIVATOR OF 2-HYDROXYACYL-COA-HYDRATASE"/>
    <property type="match status" value="1"/>
</dbReference>
<dbReference type="GO" id="GO:0051536">
    <property type="term" value="F:iron-sulfur cluster binding"/>
    <property type="evidence" value="ECO:0007669"/>
    <property type="project" value="UniProtKB-KW"/>
</dbReference>
<name>A0A4U7JCU3_9FIRM</name>
<evidence type="ECO:0000259" key="5">
    <source>
        <dbReference type="Pfam" id="PF01869"/>
    </source>
</evidence>
<dbReference type="EMBL" id="CP061336">
    <property type="protein sequence ID" value="QNU65925.1"/>
    <property type="molecule type" value="Genomic_DNA"/>
</dbReference>
<dbReference type="InterPro" id="IPR008275">
    <property type="entry name" value="CoA_E_activase_dom"/>
</dbReference>
<gene>
    <name evidence="6" type="ORF">EHE19_013645</name>
</gene>
<dbReference type="InterPro" id="IPR002731">
    <property type="entry name" value="ATPase_BadF"/>
</dbReference>
<keyword evidence="3" id="KW-0408">Iron</keyword>
<comment type="cofactor">
    <cofactor evidence="1">
        <name>[4Fe-4S] cluster</name>
        <dbReference type="ChEBI" id="CHEBI:49883"/>
    </cofactor>
</comment>
<dbReference type="AlphaFoldDB" id="A0A4U7JCU3"/>
<dbReference type="InterPro" id="IPR043129">
    <property type="entry name" value="ATPase_NBD"/>
</dbReference>
<dbReference type="CDD" id="cd24035">
    <property type="entry name" value="ASKHA_NBD_O66634-like_rpt2"/>
    <property type="match status" value="1"/>
</dbReference>
<reference evidence="6 7" key="1">
    <citation type="submission" date="2020-09" db="EMBL/GenBank/DDBJ databases">
        <title>Characterization and genome sequencing of Ruminiclostridium sp. nov. MA18.</title>
        <authorList>
            <person name="Rettenmaier R."/>
            <person name="Kowollik M.-L."/>
            <person name="Liebl W."/>
            <person name="Zverlov V."/>
        </authorList>
    </citation>
    <scope>NUCLEOTIDE SEQUENCE [LARGE SCALE GENOMIC DNA]</scope>
    <source>
        <strain evidence="6 7">MA18</strain>
    </source>
</reference>
<dbReference type="PANTHER" id="PTHR32329">
    <property type="entry name" value="BIFUNCTIONAL PROTEIN [INCLUDES 2-HYDROXYACYL-COA DEHYDRATASE (N-TER) AND ITS ACTIVATOR DOMAIN (C_TERM)-RELATED"/>
    <property type="match status" value="1"/>
</dbReference>
<organism evidence="6 7">
    <name type="scientific">Ruminiclostridium herbifermentans</name>
    <dbReference type="NCBI Taxonomy" id="2488810"/>
    <lineage>
        <taxon>Bacteria</taxon>
        <taxon>Bacillati</taxon>
        <taxon>Bacillota</taxon>
        <taxon>Clostridia</taxon>
        <taxon>Eubacteriales</taxon>
        <taxon>Oscillospiraceae</taxon>
        <taxon>Ruminiclostridium</taxon>
    </lineage>
</organism>
<evidence type="ECO:0000256" key="3">
    <source>
        <dbReference type="ARBA" id="ARBA00023004"/>
    </source>
</evidence>
<dbReference type="Pfam" id="PF01869">
    <property type="entry name" value="BcrAD_BadFG"/>
    <property type="match status" value="1"/>
</dbReference>
<protein>
    <submittedName>
        <fullName evidence="6">2-hydroxyglutaryl-CoA dehydratase</fullName>
    </submittedName>
</protein>
<dbReference type="Gene3D" id="3.30.420.40">
    <property type="match status" value="2"/>
</dbReference>
<dbReference type="RefSeq" id="WP_137698847.1">
    <property type="nucleotide sequence ID" value="NZ_CP061336.1"/>
</dbReference>
<feature type="domain" description="ATPase BadF/BadG/BcrA/BcrD type" evidence="5">
    <location>
        <begin position="9"/>
        <end position="259"/>
    </location>
</feature>
<dbReference type="InterPro" id="IPR051805">
    <property type="entry name" value="Dehydratase_Activator_Redct"/>
</dbReference>
<keyword evidence="4" id="KW-0411">Iron-sulfur</keyword>
<evidence type="ECO:0000256" key="1">
    <source>
        <dbReference type="ARBA" id="ARBA00001966"/>
    </source>
</evidence>